<organism evidence="1 2">
    <name type="scientific">Aliarcobacter butzleri</name>
    <dbReference type="NCBI Taxonomy" id="28197"/>
    <lineage>
        <taxon>Bacteria</taxon>
        <taxon>Pseudomonadati</taxon>
        <taxon>Campylobacterota</taxon>
        <taxon>Epsilonproteobacteria</taxon>
        <taxon>Campylobacterales</taxon>
        <taxon>Arcobacteraceae</taxon>
        <taxon>Aliarcobacter</taxon>
    </lineage>
</organism>
<sequence length="136" mass="15952">MPDNDEKIKHTQETRIKEILHQIIENDGLTKKELKDYYINELGYNLKTKSAYMMFKRDLKELVEKKIIWFNEINDSKQFTINKNFGFPLDSAYHASGIYTIFFFGFKKGIIGKTDVLTVINPTIFDEIGEGFELDL</sequence>
<protein>
    <submittedName>
        <fullName evidence="1">Uncharacterized protein</fullName>
    </submittedName>
</protein>
<dbReference type="EMBL" id="JAQTJH010000020">
    <property type="protein sequence ID" value="MDK2063169.1"/>
    <property type="molecule type" value="Genomic_DNA"/>
</dbReference>
<evidence type="ECO:0000313" key="2">
    <source>
        <dbReference type="Proteomes" id="UP001237843"/>
    </source>
</evidence>
<accession>A0AAW6VT38</accession>
<name>A0AAW6VT38_9BACT</name>
<reference evidence="1" key="1">
    <citation type="journal article" date="2023" name="Antibiotics">
        <title>Genomic Characterization of Antibiotic-Resistant Campylobacterales Isolated from Chilean Poultry Meat.</title>
        <authorList>
            <person name="Concha-Toloza M."/>
            <person name="Lopez-Cantillo M."/>
            <person name="Molina-Mora J.A."/>
            <person name="Collado L."/>
        </authorList>
    </citation>
    <scope>NUCLEOTIDE SEQUENCE</scope>
    <source>
        <strain evidence="1">FR1p273A</strain>
    </source>
</reference>
<evidence type="ECO:0000313" key="1">
    <source>
        <dbReference type="EMBL" id="MDK2063169.1"/>
    </source>
</evidence>
<dbReference type="AlphaFoldDB" id="A0AAW6VT38"/>
<proteinExistence type="predicted"/>
<dbReference type="Proteomes" id="UP001237843">
    <property type="component" value="Unassembled WGS sequence"/>
</dbReference>
<comment type="caution">
    <text evidence="1">The sequence shown here is derived from an EMBL/GenBank/DDBJ whole genome shotgun (WGS) entry which is preliminary data.</text>
</comment>
<gene>
    <name evidence="1" type="ORF">PT520_11645</name>
</gene>
<reference evidence="1" key="2">
    <citation type="submission" date="2023-02" db="EMBL/GenBank/DDBJ databases">
        <authorList>
            <person name="Concha-Toloza M."/>
            <person name="Lopez-Cantillo M."/>
            <person name="Molina-Mora J."/>
            <person name="Collado L."/>
        </authorList>
    </citation>
    <scope>NUCLEOTIDE SEQUENCE</scope>
    <source>
        <strain evidence="1">FR1p273A</strain>
    </source>
</reference>
<dbReference type="RefSeq" id="WP_284075149.1">
    <property type="nucleotide sequence ID" value="NZ_JAQTJH010000020.1"/>
</dbReference>